<dbReference type="Proteomes" id="UP001300672">
    <property type="component" value="Chromosome"/>
</dbReference>
<dbReference type="Pfam" id="PF00691">
    <property type="entry name" value="OmpA"/>
    <property type="match status" value="1"/>
</dbReference>
<reference evidence="4" key="1">
    <citation type="journal article" date="2023" name="Int. J. Mol. Sci.">
        <title>Metagenomics Revealed a New Genus 'Candidatus Thiocaldithrix dubininis' gen. nov., sp. nov. and a New Species 'Candidatus Thiothrix putei' sp. nov. in the Family Thiotrichaceae, Some Members of Which Have Traits of Both Na+- and H+-Motive Energetics.</title>
        <authorList>
            <person name="Ravin N.V."/>
            <person name="Muntyan M.S."/>
            <person name="Smolyakov D.D."/>
            <person name="Rudenko T.S."/>
            <person name="Beletsky A.V."/>
            <person name="Mardanov A.V."/>
            <person name="Grabovich M.Y."/>
        </authorList>
    </citation>
    <scope>NUCLEOTIDE SEQUENCE</scope>
    <source>
        <strain evidence="4">GKL-01</strain>
    </source>
</reference>
<dbReference type="AlphaFoldDB" id="A0AA95H9X5"/>
<keyword evidence="2" id="KW-1133">Transmembrane helix</keyword>
<sequence>MKSLFGENTNYIQDTEEQWLSVSDLMSGLMIVFLFIAITYMRTVKQENTKMREVAVAYQENQVSIYDALMKEFKNDLSKWNAKIDQETLSFEFNSPDVLFDNGETSIKNNFKAILEDFFPRYINQIRPFRSSINEIRLEGHTSSSWGTTVSETDAYFNNMALSQGRTRSVLQYIYQLPNISHDQNWIKTNIAAVGFSSARPVINNSLQEDSNASRRVTFRIITNSEIQIKKILEK</sequence>
<evidence type="ECO:0000259" key="3">
    <source>
        <dbReference type="PROSITE" id="PS51123"/>
    </source>
</evidence>
<evidence type="ECO:0000256" key="2">
    <source>
        <dbReference type="SAM" id="Phobius"/>
    </source>
</evidence>
<protein>
    <submittedName>
        <fullName evidence="4">OmpA family protein</fullName>
    </submittedName>
</protein>
<dbReference type="InterPro" id="IPR050330">
    <property type="entry name" value="Bact_OuterMem_StrucFunc"/>
</dbReference>
<accession>A0AA95H9X5</accession>
<dbReference type="SUPFAM" id="SSF103088">
    <property type="entry name" value="OmpA-like"/>
    <property type="match status" value="1"/>
</dbReference>
<dbReference type="PANTHER" id="PTHR30329:SF21">
    <property type="entry name" value="LIPOPROTEIN YIAD-RELATED"/>
    <property type="match status" value="1"/>
</dbReference>
<dbReference type="PROSITE" id="PS51123">
    <property type="entry name" value="OMPA_2"/>
    <property type="match status" value="1"/>
</dbReference>
<dbReference type="PANTHER" id="PTHR30329">
    <property type="entry name" value="STATOR ELEMENT OF FLAGELLAR MOTOR COMPLEX"/>
    <property type="match status" value="1"/>
</dbReference>
<organism evidence="4">
    <name type="scientific">Candidatus Thiocaldithrix dubininis</name>
    <dbReference type="NCBI Taxonomy" id="3080823"/>
    <lineage>
        <taxon>Bacteria</taxon>
        <taxon>Pseudomonadati</taxon>
        <taxon>Pseudomonadota</taxon>
        <taxon>Gammaproteobacteria</taxon>
        <taxon>Thiotrichales</taxon>
        <taxon>Thiotrichaceae</taxon>
        <taxon>Candidatus Thiocaldithrix</taxon>
    </lineage>
</organism>
<feature type="domain" description="OmpA-like" evidence="3">
    <location>
        <begin position="87"/>
        <end position="225"/>
    </location>
</feature>
<evidence type="ECO:0000313" key="4">
    <source>
        <dbReference type="EMBL" id="WGZ92095.1"/>
    </source>
</evidence>
<dbReference type="EMBL" id="CP124755">
    <property type="protein sequence ID" value="WGZ92095.1"/>
    <property type="molecule type" value="Genomic_DNA"/>
</dbReference>
<proteinExistence type="predicted"/>
<reference evidence="4" key="2">
    <citation type="submission" date="2023-04" db="EMBL/GenBank/DDBJ databases">
        <authorList>
            <person name="Beletskiy A.V."/>
            <person name="Mardanov A.V."/>
            <person name="Ravin N.V."/>
        </authorList>
    </citation>
    <scope>NUCLEOTIDE SEQUENCE</scope>
    <source>
        <strain evidence="4">GKL-01</strain>
    </source>
</reference>
<keyword evidence="1 2" id="KW-0472">Membrane</keyword>
<gene>
    <name evidence="4" type="ORF">QJT80_06335</name>
</gene>
<feature type="transmembrane region" description="Helical" evidence="2">
    <location>
        <begin position="20"/>
        <end position="41"/>
    </location>
</feature>
<dbReference type="GO" id="GO:0016020">
    <property type="term" value="C:membrane"/>
    <property type="evidence" value="ECO:0007669"/>
    <property type="project" value="UniProtKB-UniRule"/>
</dbReference>
<dbReference type="InterPro" id="IPR006665">
    <property type="entry name" value="OmpA-like"/>
</dbReference>
<evidence type="ECO:0000256" key="1">
    <source>
        <dbReference type="PROSITE-ProRule" id="PRU00473"/>
    </source>
</evidence>
<dbReference type="InterPro" id="IPR036737">
    <property type="entry name" value="OmpA-like_sf"/>
</dbReference>
<dbReference type="Gene3D" id="3.30.1330.60">
    <property type="entry name" value="OmpA-like domain"/>
    <property type="match status" value="1"/>
</dbReference>
<dbReference type="KEGG" id="tdu:QJT80_06335"/>
<keyword evidence="2" id="KW-0812">Transmembrane</keyword>
<name>A0AA95H9X5_9GAMM</name>